<dbReference type="InterPro" id="IPR013424">
    <property type="entry name" value="Ice-binding_C"/>
</dbReference>
<dbReference type="Pfam" id="PF07596">
    <property type="entry name" value="SBP_bac_10"/>
    <property type="match status" value="1"/>
</dbReference>
<dbReference type="SUPFAM" id="SSF54523">
    <property type="entry name" value="Pili subunits"/>
    <property type="match status" value="1"/>
</dbReference>
<evidence type="ECO:0000256" key="2">
    <source>
        <dbReference type="SAM" id="SignalP"/>
    </source>
</evidence>
<evidence type="ECO:0000313" key="5">
    <source>
        <dbReference type="EMBL" id="QDV82073.1"/>
    </source>
</evidence>
<gene>
    <name evidence="5" type="ORF">TBK1r_09980</name>
</gene>
<evidence type="ECO:0000259" key="3">
    <source>
        <dbReference type="Pfam" id="PF07589"/>
    </source>
</evidence>
<feature type="transmembrane region" description="Helical" evidence="1">
    <location>
        <begin position="285"/>
        <end position="309"/>
    </location>
</feature>
<feature type="domain" description="Ice-binding protein C-terminal" evidence="3">
    <location>
        <begin position="237"/>
        <end position="259"/>
    </location>
</feature>
<evidence type="ECO:0000259" key="4">
    <source>
        <dbReference type="Pfam" id="PF07596"/>
    </source>
</evidence>
<dbReference type="PROSITE" id="PS51257">
    <property type="entry name" value="PROKAR_LIPOPROTEIN"/>
    <property type="match status" value="1"/>
</dbReference>
<dbReference type="Pfam" id="PF07963">
    <property type="entry name" value="N_methyl"/>
    <property type="match status" value="1"/>
</dbReference>
<dbReference type="InterPro" id="IPR027558">
    <property type="entry name" value="Pre_pil_HX9DG_C"/>
</dbReference>
<keyword evidence="1" id="KW-1133">Transmembrane helix</keyword>
<keyword evidence="1" id="KW-0472">Membrane</keyword>
<keyword evidence="6" id="KW-1185">Reference proteome</keyword>
<dbReference type="PANTHER" id="PTHR30093:SF2">
    <property type="entry name" value="TYPE II SECRETION SYSTEM PROTEIN H"/>
    <property type="match status" value="1"/>
</dbReference>
<dbReference type="Gene3D" id="3.30.700.10">
    <property type="entry name" value="Glycoprotein, Type 4 Pilin"/>
    <property type="match status" value="1"/>
</dbReference>
<name>A0ABX5XJB1_9BACT</name>
<proteinExistence type="predicted"/>
<dbReference type="RefSeq" id="WP_145207765.1">
    <property type="nucleotide sequence ID" value="NZ_CP036432.1"/>
</dbReference>
<dbReference type="Proteomes" id="UP000318081">
    <property type="component" value="Chromosome"/>
</dbReference>
<dbReference type="NCBIfam" id="TIGR04294">
    <property type="entry name" value="pre_pil_HX9DG"/>
    <property type="match status" value="1"/>
</dbReference>
<dbReference type="PANTHER" id="PTHR30093">
    <property type="entry name" value="GENERAL SECRETION PATHWAY PROTEIN G"/>
    <property type="match status" value="1"/>
</dbReference>
<organism evidence="5 6">
    <name type="scientific">Stieleria magnilauensis</name>
    <dbReference type="NCBI Taxonomy" id="2527963"/>
    <lineage>
        <taxon>Bacteria</taxon>
        <taxon>Pseudomonadati</taxon>
        <taxon>Planctomycetota</taxon>
        <taxon>Planctomycetia</taxon>
        <taxon>Pirellulales</taxon>
        <taxon>Pirellulaceae</taxon>
        <taxon>Stieleria</taxon>
    </lineage>
</organism>
<accession>A0ABX5XJB1</accession>
<feature type="domain" description="DUF1559" evidence="4">
    <location>
        <begin position="310"/>
        <end position="572"/>
    </location>
</feature>
<dbReference type="NCBIfam" id="TIGR02595">
    <property type="entry name" value="PEP_CTERM"/>
    <property type="match status" value="1"/>
</dbReference>
<dbReference type="InterPro" id="IPR011453">
    <property type="entry name" value="DUF1559"/>
</dbReference>
<evidence type="ECO:0000256" key="1">
    <source>
        <dbReference type="SAM" id="Phobius"/>
    </source>
</evidence>
<dbReference type="InterPro" id="IPR045584">
    <property type="entry name" value="Pilin-like"/>
</dbReference>
<protein>
    <recommendedName>
        <fullName evidence="7">PEP-CTERM motif protein</fullName>
    </recommendedName>
</protein>
<dbReference type="NCBIfam" id="TIGR02532">
    <property type="entry name" value="IV_pilin_GFxxxE"/>
    <property type="match status" value="1"/>
</dbReference>
<evidence type="ECO:0000313" key="6">
    <source>
        <dbReference type="Proteomes" id="UP000318081"/>
    </source>
</evidence>
<dbReference type="Pfam" id="PF07589">
    <property type="entry name" value="PEP-CTERM"/>
    <property type="match status" value="1"/>
</dbReference>
<sequence length="592" mass="62723">MRWCQFIFLAVAIGCGPIATAPVASAAIFTPGDSVPDVNGEVFTWSQSAADSTFAFWDRFDDFPGGSTPGFLPAGTSPAANESFGDGGPASSLTFESNQSLASSGNAYGGLFGPGDSSSFLTQAYATVRSGTSGGGFTRIVAQFETLGSELDYSSILLSASAATAGTIAPSFMIETARTSLGGTFGGEGVSYLALWDLDSSQPEYRFDFNAQSTSMSLDQFRVDTFTQNTPFITPSAVPEPGSVALLGIVAGGLVLRRRRRVGLQSARPSVGRSPRRLPRTARHAFTLVELLVVIAIIGILVGLLLPGVQAAREAARRMSCSNNLKQIGLAMHNYDNVHGALPPSALGIRVGGSSRRPIHRAGLTAFVSVLPFVEQDALFGRFDLNADAWAPENEEPAKQTPEVYLCPSMSLPDSGGTPNGYSSYAISTGTKKYRNQLHNGAIVDAMNVFQSERVRAGIPEASSWMSWVDVDDISNADGTSNTLLAGEFGVQVRETSSLPFPYPGSGGQSAGKWAISYPYHSSASTFGSFNANQISLFDIPSYESFRGPHAAGVQFVLSDGSVRYLTESVDAVTLHRLTNRNDGEVVDRAPW</sequence>
<reference evidence="5 6" key="1">
    <citation type="submission" date="2019-02" db="EMBL/GenBank/DDBJ databases">
        <title>Deep-cultivation of Planctomycetes and their phenomic and genomic characterization uncovers novel biology.</title>
        <authorList>
            <person name="Wiegand S."/>
            <person name="Jogler M."/>
            <person name="Boedeker C."/>
            <person name="Pinto D."/>
            <person name="Vollmers J."/>
            <person name="Rivas-Marin E."/>
            <person name="Kohn T."/>
            <person name="Peeters S.H."/>
            <person name="Heuer A."/>
            <person name="Rast P."/>
            <person name="Oberbeckmann S."/>
            <person name="Bunk B."/>
            <person name="Jeske O."/>
            <person name="Meyerdierks A."/>
            <person name="Storesund J.E."/>
            <person name="Kallscheuer N."/>
            <person name="Luecker S."/>
            <person name="Lage O.M."/>
            <person name="Pohl T."/>
            <person name="Merkel B.J."/>
            <person name="Hornburger P."/>
            <person name="Mueller R.-W."/>
            <person name="Bruemmer F."/>
            <person name="Labrenz M."/>
            <person name="Spormann A.M."/>
            <person name="Op den Camp H."/>
            <person name="Overmann J."/>
            <person name="Amann R."/>
            <person name="Jetten M.S.M."/>
            <person name="Mascher T."/>
            <person name="Medema M.H."/>
            <person name="Devos D.P."/>
            <person name="Kaster A.-K."/>
            <person name="Ovreas L."/>
            <person name="Rohde M."/>
            <person name="Galperin M.Y."/>
            <person name="Jogler C."/>
        </authorList>
    </citation>
    <scope>NUCLEOTIDE SEQUENCE [LARGE SCALE GENOMIC DNA]</scope>
    <source>
        <strain evidence="5 6">TBK1r</strain>
    </source>
</reference>
<feature type="transmembrane region" description="Helical" evidence="1">
    <location>
        <begin position="238"/>
        <end position="256"/>
    </location>
</feature>
<dbReference type="InterPro" id="IPR012902">
    <property type="entry name" value="N_methyl_site"/>
</dbReference>
<evidence type="ECO:0008006" key="7">
    <source>
        <dbReference type="Google" id="ProtNLM"/>
    </source>
</evidence>
<keyword evidence="1" id="KW-0812">Transmembrane</keyword>
<dbReference type="EMBL" id="CP036432">
    <property type="protein sequence ID" value="QDV82073.1"/>
    <property type="molecule type" value="Genomic_DNA"/>
</dbReference>
<feature type="signal peptide" evidence="2">
    <location>
        <begin position="1"/>
        <end position="26"/>
    </location>
</feature>
<feature type="chain" id="PRO_5047151924" description="PEP-CTERM motif protein" evidence="2">
    <location>
        <begin position="27"/>
        <end position="592"/>
    </location>
</feature>
<keyword evidence="2" id="KW-0732">Signal</keyword>